<organism evidence="2 3">
    <name type="scientific">Paucibacter sediminis</name>
    <dbReference type="NCBI Taxonomy" id="3019553"/>
    <lineage>
        <taxon>Bacteria</taxon>
        <taxon>Pseudomonadati</taxon>
        <taxon>Pseudomonadota</taxon>
        <taxon>Betaproteobacteria</taxon>
        <taxon>Burkholderiales</taxon>
        <taxon>Sphaerotilaceae</taxon>
        <taxon>Roseateles</taxon>
    </lineage>
</organism>
<keyword evidence="1" id="KW-0812">Transmembrane</keyword>
<dbReference type="KEGG" id="pais:PFX98_08630"/>
<feature type="transmembrane region" description="Helical" evidence="1">
    <location>
        <begin position="56"/>
        <end position="79"/>
    </location>
</feature>
<evidence type="ECO:0000313" key="3">
    <source>
        <dbReference type="Proteomes" id="UP001177769"/>
    </source>
</evidence>
<evidence type="ECO:0000256" key="1">
    <source>
        <dbReference type="SAM" id="Phobius"/>
    </source>
</evidence>
<dbReference type="EMBL" id="CP116346">
    <property type="protein sequence ID" value="WIT13668.1"/>
    <property type="molecule type" value="Genomic_DNA"/>
</dbReference>
<sequence length="113" mass="11285">MTTPSRGWIFLAMLIASAGSAIHVAAILGGPSWYAFFDAPPFIVASAQAGTWLAPVSATVIAGLMSLCAVYAASALGLIRQLPLLRLGLAGIAASTGAVVEPLRIAGLPAAGP</sequence>
<keyword evidence="3" id="KW-1185">Reference proteome</keyword>
<evidence type="ECO:0000313" key="2">
    <source>
        <dbReference type="EMBL" id="WIT13668.1"/>
    </source>
</evidence>
<dbReference type="Proteomes" id="UP001177769">
    <property type="component" value="Chromosome"/>
</dbReference>
<name>A0AA95NJP0_9BURK</name>
<reference evidence="2" key="1">
    <citation type="submission" date="2023-01" db="EMBL/GenBank/DDBJ databases">
        <title>Whole genome sequence of Paucibacter sp. S2-9 isolated from pond sediment.</title>
        <authorList>
            <person name="Jung J.Y."/>
        </authorList>
    </citation>
    <scope>NUCLEOTIDE SEQUENCE</scope>
    <source>
        <strain evidence="2">S2-9</strain>
    </source>
</reference>
<dbReference type="RefSeq" id="WP_285234788.1">
    <property type="nucleotide sequence ID" value="NZ_CP116346.1"/>
</dbReference>
<gene>
    <name evidence="2" type="ORF">PFX98_08630</name>
</gene>
<keyword evidence="1" id="KW-0472">Membrane</keyword>
<proteinExistence type="predicted"/>
<keyword evidence="1" id="KW-1133">Transmembrane helix</keyword>
<protein>
    <submittedName>
        <fullName evidence="2">Uncharacterized protein</fullName>
    </submittedName>
</protein>
<dbReference type="AlphaFoldDB" id="A0AA95NJP0"/>
<feature type="transmembrane region" description="Helical" evidence="1">
    <location>
        <begin position="7"/>
        <end position="36"/>
    </location>
</feature>
<accession>A0AA95NJP0</accession>